<evidence type="ECO:0000256" key="2">
    <source>
        <dbReference type="ARBA" id="ARBA00007779"/>
    </source>
</evidence>
<feature type="domain" description="CSC1/OSCA1-like 7TM region" evidence="10">
    <location>
        <begin position="367"/>
        <end position="471"/>
    </location>
</feature>
<dbReference type="InterPro" id="IPR032880">
    <property type="entry name" value="CSC1/OSCA1-like_N"/>
</dbReference>
<comment type="caution">
    <text evidence="13">The sequence shown here is derived from an EMBL/GenBank/DDBJ whole genome shotgun (WGS) entry which is preliminary data.</text>
</comment>
<dbReference type="GO" id="GO:0005227">
    <property type="term" value="F:calcium-activated cation channel activity"/>
    <property type="evidence" value="ECO:0007669"/>
    <property type="project" value="InterPro"/>
</dbReference>
<dbReference type="AlphaFoldDB" id="A0AAP0EJQ3"/>
<feature type="compositionally biased region" description="Polar residues" evidence="8">
    <location>
        <begin position="571"/>
        <end position="589"/>
    </location>
</feature>
<feature type="transmembrane region" description="Helical" evidence="9">
    <location>
        <begin position="101"/>
        <end position="123"/>
    </location>
</feature>
<evidence type="ECO:0000256" key="8">
    <source>
        <dbReference type="SAM" id="MobiDB-lite"/>
    </source>
</evidence>
<gene>
    <name evidence="13" type="ORF">Syun_026923</name>
</gene>
<evidence type="ECO:0000259" key="11">
    <source>
        <dbReference type="Pfam" id="PF13967"/>
    </source>
</evidence>
<accession>A0AAP0EJQ3</accession>
<keyword evidence="7" id="KW-0407">Ion channel</keyword>
<proteinExistence type="inferred from homology"/>
<dbReference type="InterPro" id="IPR045122">
    <property type="entry name" value="Csc1-like"/>
</dbReference>
<evidence type="ECO:0000313" key="14">
    <source>
        <dbReference type="Proteomes" id="UP001420932"/>
    </source>
</evidence>
<keyword evidence="7" id="KW-0406">Ion transport</keyword>
<feature type="domain" description="CSC1/OSCA1-like N-terminal transmembrane" evidence="11">
    <location>
        <begin position="8"/>
        <end position="176"/>
    </location>
</feature>
<keyword evidence="5 9" id="KW-1133">Transmembrane helix</keyword>
<protein>
    <recommendedName>
        <fullName evidence="15">CSC1-like protein At4g02900</fullName>
    </recommendedName>
</protein>
<evidence type="ECO:0000256" key="4">
    <source>
        <dbReference type="ARBA" id="ARBA00022692"/>
    </source>
</evidence>
<dbReference type="InterPro" id="IPR003864">
    <property type="entry name" value="CSC1/OSCA1-like_7TM"/>
</dbReference>
<evidence type="ECO:0000256" key="7">
    <source>
        <dbReference type="ARBA" id="ARBA00023303"/>
    </source>
</evidence>
<evidence type="ECO:0000259" key="10">
    <source>
        <dbReference type="Pfam" id="PF02714"/>
    </source>
</evidence>
<keyword evidence="6 9" id="KW-0472">Membrane</keyword>
<keyword evidence="14" id="KW-1185">Reference proteome</keyword>
<dbReference type="Pfam" id="PF14703">
    <property type="entry name" value="PHM7_cyt"/>
    <property type="match status" value="1"/>
</dbReference>
<comment type="similarity">
    <text evidence="2">Belongs to the CSC1 (TC 1.A.17) family.</text>
</comment>
<feature type="domain" description="CSC1/OSCA1-like cytosolic" evidence="12">
    <location>
        <begin position="197"/>
        <end position="359"/>
    </location>
</feature>
<feature type="transmembrane region" description="Helical" evidence="9">
    <location>
        <begin position="400"/>
        <end position="430"/>
    </location>
</feature>
<dbReference type="InterPro" id="IPR027815">
    <property type="entry name" value="CSC1/OSCA1-like_cyt"/>
</dbReference>
<feature type="region of interest" description="Disordered" evidence="8">
    <location>
        <begin position="565"/>
        <end position="589"/>
    </location>
</feature>
<sequence>MATLEDIGMAAAINILSAFAFFLAFSVLRVQPINDRVYFPKWYLKGLRCSPFSSGAFVGRFLNLDYRSYLRFLGWMPAALRMPEPELVEHAGLDSVVYLRIYLLGIKIFVPITFLAFAILVPVNWTNGTLEHSNVIFNDIDKLSISNVPTGSKRFWTHLVIAYAITFWTCYLLRKEYDIVATMRLHFLATEQRRPDQFTVLVRNVPPDPHESVSEHVEHFFLVNHPDYYLTHQVVYNANKLAELVKKKKKMQNWLDYYELKYSRNPSRRPTTKIGFLGLTGDTVDSIAFYSSEIEKVTIQIKAEEVRIKKDTRSVMPTAFVSFKTRWAAAVCAQTQQFRNPTLWLTEWSPEPRDIYWDNLAIPFVSLSIRKLVVATDKDQEEAMDPGSLGFNTCEPRIQLYFLLGLVYAAVTPIVLPFILAFFCLAYVVFRHQIINVYNQEYESAAAFWPDVHRRIITALIISQLLLMGLLSTKKAEKSTPILVALPVLTLFFHKYCKTRFEPAFSKYPLQEVMMKDTLERTREPNLNLKDYLRNAYIHPVFKGGEDGESLAVMEEWEQVSLVATKRQSRKNTPQHSNYSGSSASLLLS</sequence>
<evidence type="ECO:0000256" key="1">
    <source>
        <dbReference type="ARBA" id="ARBA00004141"/>
    </source>
</evidence>
<comment type="subcellular location">
    <subcellularLocation>
        <location evidence="1">Membrane</location>
        <topology evidence="1">Multi-pass membrane protein</topology>
    </subcellularLocation>
</comment>
<evidence type="ECO:0000313" key="13">
    <source>
        <dbReference type="EMBL" id="KAK9092012.1"/>
    </source>
</evidence>
<dbReference type="Pfam" id="PF02714">
    <property type="entry name" value="RSN1_7TM"/>
    <property type="match status" value="1"/>
</dbReference>
<organism evidence="13 14">
    <name type="scientific">Stephania yunnanensis</name>
    <dbReference type="NCBI Taxonomy" id="152371"/>
    <lineage>
        <taxon>Eukaryota</taxon>
        <taxon>Viridiplantae</taxon>
        <taxon>Streptophyta</taxon>
        <taxon>Embryophyta</taxon>
        <taxon>Tracheophyta</taxon>
        <taxon>Spermatophyta</taxon>
        <taxon>Magnoliopsida</taxon>
        <taxon>Ranunculales</taxon>
        <taxon>Menispermaceae</taxon>
        <taxon>Menispermoideae</taxon>
        <taxon>Cissampelideae</taxon>
        <taxon>Stephania</taxon>
    </lineage>
</organism>
<evidence type="ECO:0000256" key="5">
    <source>
        <dbReference type="ARBA" id="ARBA00022989"/>
    </source>
</evidence>
<keyword evidence="3" id="KW-0813">Transport</keyword>
<dbReference type="Proteomes" id="UP001420932">
    <property type="component" value="Unassembled WGS sequence"/>
</dbReference>
<dbReference type="Pfam" id="PF13967">
    <property type="entry name" value="RSN1_TM"/>
    <property type="match status" value="1"/>
</dbReference>
<dbReference type="EMBL" id="JBBNAF010000012">
    <property type="protein sequence ID" value="KAK9092012.1"/>
    <property type="molecule type" value="Genomic_DNA"/>
</dbReference>
<name>A0AAP0EJQ3_9MAGN</name>
<keyword evidence="4 9" id="KW-0812">Transmembrane</keyword>
<dbReference type="PANTHER" id="PTHR13018">
    <property type="entry name" value="PROBABLE MEMBRANE PROTEIN DUF221-RELATED"/>
    <property type="match status" value="1"/>
</dbReference>
<dbReference type="PANTHER" id="PTHR13018:SF5">
    <property type="entry name" value="RE44586P"/>
    <property type="match status" value="1"/>
</dbReference>
<evidence type="ECO:0008006" key="15">
    <source>
        <dbReference type="Google" id="ProtNLM"/>
    </source>
</evidence>
<reference evidence="13 14" key="1">
    <citation type="submission" date="2024-01" db="EMBL/GenBank/DDBJ databases">
        <title>Genome assemblies of Stephania.</title>
        <authorList>
            <person name="Yang L."/>
        </authorList>
    </citation>
    <scope>NUCLEOTIDE SEQUENCE [LARGE SCALE GENOMIC DNA]</scope>
    <source>
        <strain evidence="13">YNDBR</strain>
        <tissue evidence="13">Leaf</tissue>
    </source>
</reference>
<dbReference type="GO" id="GO:0005886">
    <property type="term" value="C:plasma membrane"/>
    <property type="evidence" value="ECO:0007669"/>
    <property type="project" value="TreeGrafter"/>
</dbReference>
<evidence type="ECO:0000256" key="9">
    <source>
        <dbReference type="SAM" id="Phobius"/>
    </source>
</evidence>
<evidence type="ECO:0000259" key="12">
    <source>
        <dbReference type="Pfam" id="PF14703"/>
    </source>
</evidence>
<feature type="transmembrane region" description="Helical" evidence="9">
    <location>
        <begin position="6"/>
        <end position="28"/>
    </location>
</feature>
<feature type="transmembrane region" description="Helical" evidence="9">
    <location>
        <begin position="155"/>
        <end position="174"/>
    </location>
</feature>
<evidence type="ECO:0000256" key="6">
    <source>
        <dbReference type="ARBA" id="ARBA00023136"/>
    </source>
</evidence>
<evidence type="ECO:0000256" key="3">
    <source>
        <dbReference type="ARBA" id="ARBA00022448"/>
    </source>
</evidence>